<organism evidence="1">
    <name type="scientific">Arundo donax</name>
    <name type="common">Giant reed</name>
    <name type="synonym">Donax arundinaceus</name>
    <dbReference type="NCBI Taxonomy" id="35708"/>
    <lineage>
        <taxon>Eukaryota</taxon>
        <taxon>Viridiplantae</taxon>
        <taxon>Streptophyta</taxon>
        <taxon>Embryophyta</taxon>
        <taxon>Tracheophyta</taxon>
        <taxon>Spermatophyta</taxon>
        <taxon>Magnoliopsida</taxon>
        <taxon>Liliopsida</taxon>
        <taxon>Poales</taxon>
        <taxon>Poaceae</taxon>
        <taxon>PACMAD clade</taxon>
        <taxon>Arundinoideae</taxon>
        <taxon>Arundineae</taxon>
        <taxon>Arundo</taxon>
    </lineage>
</organism>
<evidence type="ECO:0000313" key="1">
    <source>
        <dbReference type="EMBL" id="JAD28146.1"/>
    </source>
</evidence>
<accession>A0A0A8YPH1</accession>
<dbReference type="AlphaFoldDB" id="A0A0A8YPH1"/>
<reference evidence="1" key="1">
    <citation type="submission" date="2014-09" db="EMBL/GenBank/DDBJ databases">
        <authorList>
            <person name="Magalhaes I.L.F."/>
            <person name="Oliveira U."/>
            <person name="Santos F.R."/>
            <person name="Vidigal T.H.D.A."/>
            <person name="Brescovit A.D."/>
            <person name="Santos A.J."/>
        </authorList>
    </citation>
    <scope>NUCLEOTIDE SEQUENCE</scope>
    <source>
        <tissue evidence="1">Shoot tissue taken approximately 20 cm above the soil surface</tissue>
    </source>
</reference>
<reference evidence="1" key="2">
    <citation type="journal article" date="2015" name="Data Brief">
        <title>Shoot transcriptome of the giant reed, Arundo donax.</title>
        <authorList>
            <person name="Barrero R.A."/>
            <person name="Guerrero F.D."/>
            <person name="Moolhuijzen P."/>
            <person name="Goolsby J.A."/>
            <person name="Tidwell J."/>
            <person name="Bellgard S.E."/>
            <person name="Bellgard M.I."/>
        </authorList>
    </citation>
    <scope>NUCLEOTIDE SEQUENCE</scope>
    <source>
        <tissue evidence="1">Shoot tissue taken approximately 20 cm above the soil surface</tissue>
    </source>
</reference>
<protein>
    <submittedName>
        <fullName evidence="1">Uncharacterized protein</fullName>
    </submittedName>
</protein>
<name>A0A0A8YPH1_ARUDO</name>
<sequence length="37" mass="4510">MKTKRCHQMLSLLLLHITCDYLCKHNYISNAIKPRWH</sequence>
<proteinExistence type="predicted"/>
<dbReference type="EMBL" id="GBRH01269749">
    <property type="protein sequence ID" value="JAD28146.1"/>
    <property type="molecule type" value="Transcribed_RNA"/>
</dbReference>